<comment type="caution">
    <text evidence="1">The sequence shown here is derived from an EMBL/GenBank/DDBJ whole genome shotgun (WGS) entry which is preliminary data.</text>
</comment>
<dbReference type="Proteomes" id="UP000789860">
    <property type="component" value="Unassembled WGS sequence"/>
</dbReference>
<proteinExistence type="predicted"/>
<dbReference type="EMBL" id="CAJVPM010040224">
    <property type="protein sequence ID" value="CAG8702792.1"/>
    <property type="molecule type" value="Genomic_DNA"/>
</dbReference>
<sequence length="41" mass="4921">YKRDRELGSIEANRDIRDIKICIIDIEEVVIHRVVKDKKIQ</sequence>
<organism evidence="1 2">
    <name type="scientific">Scutellospora calospora</name>
    <dbReference type="NCBI Taxonomy" id="85575"/>
    <lineage>
        <taxon>Eukaryota</taxon>
        <taxon>Fungi</taxon>
        <taxon>Fungi incertae sedis</taxon>
        <taxon>Mucoromycota</taxon>
        <taxon>Glomeromycotina</taxon>
        <taxon>Glomeromycetes</taxon>
        <taxon>Diversisporales</taxon>
        <taxon>Gigasporaceae</taxon>
        <taxon>Scutellospora</taxon>
    </lineage>
</organism>
<evidence type="ECO:0000313" key="2">
    <source>
        <dbReference type="Proteomes" id="UP000789860"/>
    </source>
</evidence>
<evidence type="ECO:0000313" key="1">
    <source>
        <dbReference type="EMBL" id="CAG8702792.1"/>
    </source>
</evidence>
<gene>
    <name evidence="1" type="ORF">SCALOS_LOCUS10561</name>
</gene>
<keyword evidence="2" id="KW-1185">Reference proteome</keyword>
<protein>
    <submittedName>
        <fullName evidence="1">4393_t:CDS:1</fullName>
    </submittedName>
</protein>
<name>A0ACA9PEJ8_9GLOM</name>
<reference evidence="1" key="1">
    <citation type="submission" date="2021-06" db="EMBL/GenBank/DDBJ databases">
        <authorList>
            <person name="Kallberg Y."/>
            <person name="Tangrot J."/>
            <person name="Rosling A."/>
        </authorList>
    </citation>
    <scope>NUCLEOTIDE SEQUENCE</scope>
    <source>
        <strain evidence="1">AU212A</strain>
    </source>
</reference>
<feature type="non-terminal residue" evidence="1">
    <location>
        <position position="1"/>
    </location>
</feature>
<accession>A0ACA9PEJ8</accession>
<feature type="non-terminal residue" evidence="1">
    <location>
        <position position="41"/>
    </location>
</feature>